<dbReference type="GO" id="GO:0008688">
    <property type="term" value="F:3-(3-hydroxyphenyl)propionate hydroxylase activity"/>
    <property type="evidence" value="ECO:0007669"/>
    <property type="project" value="UniProtKB-EC"/>
</dbReference>
<reference evidence="7 8" key="1">
    <citation type="submission" date="2020-08" db="EMBL/GenBank/DDBJ databases">
        <title>Sequencing the genomes of 1000 actinobacteria strains.</title>
        <authorList>
            <person name="Klenk H.-P."/>
        </authorList>
    </citation>
    <scope>NUCLEOTIDE SEQUENCE [LARGE SCALE GENOMIC DNA]</scope>
    <source>
        <strain evidence="7 8">DSM 45267</strain>
    </source>
</reference>
<dbReference type="EC" id="1.14.13.127" evidence="7"/>
<evidence type="ECO:0000313" key="7">
    <source>
        <dbReference type="EMBL" id="MBB3664878.1"/>
    </source>
</evidence>
<keyword evidence="3" id="KW-0285">Flavoprotein</keyword>
<dbReference type="RefSeq" id="WP_183785928.1">
    <property type="nucleotide sequence ID" value="NZ_JACIBS010000002.1"/>
</dbReference>
<dbReference type="PRINTS" id="PR00420">
    <property type="entry name" value="RNGMNOXGNASE"/>
</dbReference>
<feature type="region of interest" description="Disordered" evidence="5">
    <location>
        <begin position="406"/>
        <end position="434"/>
    </location>
</feature>
<feature type="compositionally biased region" description="Polar residues" evidence="5">
    <location>
        <begin position="406"/>
        <end position="416"/>
    </location>
</feature>
<evidence type="ECO:0000256" key="5">
    <source>
        <dbReference type="SAM" id="MobiDB-lite"/>
    </source>
</evidence>
<evidence type="ECO:0000259" key="6">
    <source>
        <dbReference type="Pfam" id="PF01494"/>
    </source>
</evidence>
<dbReference type="PANTHER" id="PTHR43004:SF19">
    <property type="entry name" value="BINDING MONOOXYGENASE, PUTATIVE (JCVI)-RELATED"/>
    <property type="match status" value="1"/>
</dbReference>
<evidence type="ECO:0000256" key="1">
    <source>
        <dbReference type="ARBA" id="ARBA00001974"/>
    </source>
</evidence>
<comment type="similarity">
    <text evidence="2">Belongs to the PheA/TfdB FAD monooxygenase family.</text>
</comment>
<comment type="cofactor">
    <cofactor evidence="1">
        <name>FAD</name>
        <dbReference type="ChEBI" id="CHEBI:57692"/>
    </cofactor>
</comment>
<evidence type="ECO:0000256" key="4">
    <source>
        <dbReference type="ARBA" id="ARBA00022827"/>
    </source>
</evidence>
<dbReference type="PANTHER" id="PTHR43004">
    <property type="entry name" value="TRK SYSTEM POTASSIUM UPTAKE PROTEIN"/>
    <property type="match status" value="1"/>
</dbReference>
<name>A0A839XV00_9PSEU</name>
<dbReference type="SUPFAM" id="SSF51905">
    <property type="entry name" value="FAD/NAD(P)-binding domain"/>
    <property type="match status" value="1"/>
</dbReference>
<dbReference type="AlphaFoldDB" id="A0A839XV00"/>
<dbReference type="InterPro" id="IPR050641">
    <property type="entry name" value="RIFMO-like"/>
</dbReference>
<protein>
    <submittedName>
        <fullName evidence="7">3-(3-hydroxy-phenyl)propionate hydroxylase</fullName>
        <ecNumber evidence="7">1.14.13.127</ecNumber>
    </submittedName>
</protein>
<keyword evidence="4" id="KW-0274">FAD</keyword>
<keyword evidence="7" id="KW-0560">Oxidoreductase</keyword>
<dbReference type="Gene3D" id="3.30.70.2450">
    <property type="match status" value="1"/>
</dbReference>
<evidence type="ECO:0000313" key="8">
    <source>
        <dbReference type="Proteomes" id="UP000564573"/>
    </source>
</evidence>
<gene>
    <name evidence="7" type="ORF">FB384_003829</name>
</gene>
<evidence type="ECO:0000256" key="3">
    <source>
        <dbReference type="ARBA" id="ARBA00022630"/>
    </source>
</evidence>
<dbReference type="NCBIfam" id="NF006002">
    <property type="entry name" value="PRK08132.1"/>
    <property type="match status" value="1"/>
</dbReference>
<dbReference type="Gene3D" id="3.40.30.120">
    <property type="match status" value="1"/>
</dbReference>
<dbReference type="InterPro" id="IPR002938">
    <property type="entry name" value="FAD-bd"/>
</dbReference>
<dbReference type="Proteomes" id="UP000564573">
    <property type="component" value="Unassembled WGS sequence"/>
</dbReference>
<dbReference type="SUPFAM" id="SSF52833">
    <property type="entry name" value="Thioredoxin-like"/>
    <property type="match status" value="1"/>
</dbReference>
<proteinExistence type="inferred from homology"/>
<comment type="caution">
    <text evidence="7">The sequence shown here is derived from an EMBL/GenBank/DDBJ whole genome shotgun (WGS) entry which is preliminary data.</text>
</comment>
<accession>A0A839XV00</accession>
<organism evidence="7 8">
    <name type="scientific">Prauserella sediminis</name>
    <dbReference type="NCBI Taxonomy" id="577680"/>
    <lineage>
        <taxon>Bacteria</taxon>
        <taxon>Bacillati</taxon>
        <taxon>Actinomycetota</taxon>
        <taxon>Actinomycetes</taxon>
        <taxon>Pseudonocardiales</taxon>
        <taxon>Pseudonocardiaceae</taxon>
        <taxon>Prauserella</taxon>
        <taxon>Prauserella salsuginis group</taxon>
    </lineage>
</organism>
<dbReference type="Gene3D" id="3.50.50.60">
    <property type="entry name" value="FAD/NAD(P)-binding domain"/>
    <property type="match status" value="1"/>
</dbReference>
<keyword evidence="8" id="KW-1185">Reference proteome</keyword>
<dbReference type="EMBL" id="JACIBS010000002">
    <property type="protein sequence ID" value="MBB3664878.1"/>
    <property type="molecule type" value="Genomic_DNA"/>
</dbReference>
<dbReference type="InterPro" id="IPR036188">
    <property type="entry name" value="FAD/NAD-bd_sf"/>
</dbReference>
<sequence>MTAYYRPPTYPATDVVPTAEGVEPLPVLVIGAGPVGLGVALGLVRRGIPVTAVEAGESVSFGSRAICLSRHSLEVSDRLGFGPELEKIVLPWTGGRTHHRDREVLHFQMPHGEHAARPPMVNVSQSEIEQVMVDALLEHPLATLHWSAEVTGLVQDEEAARVTLQTPFGERDLRARWVVAADGGRSTVRRLAGLRMQGTSYEGNYVIADIHWPSELPAERLVWFDAPSNPGSTIIMHRQPRDIWRIDYQLDAADDPAAETAEERIRDRITRHLTWLGSDVPWTLEWHGYYQARALALPDFVHGRVVFAGDAAHLVPIFGVRGLNSGMEDAETLVWQLAEVVRGRADASLLAAYSVERHAAWRQNVDNAGKSTLIMSPGTRGHRLTRDAVLALSADHPEFSHLLNPRQSSATHTHGSPLTWPAAADVPGMRPGDPLEDRRVRRRVPGAPAQETSLHAVRGHGFSVLVAGASPARAAEVVAATRRLADELAPEPVSAVIVPADTDADHPAGDIAGDVAVLDDPAGELAAAWGAEPGEMFVVRPDGQVLARTREPAMLDRVAPQLRAGTAPDPAAGQATGDALQRPVAVSADEAAREQVWLALSSGIDSVAGEGESGGSGVKAFLTRLAMVLGDRVGADEFARCLEMAARAR</sequence>
<feature type="domain" description="FAD-binding" evidence="6">
    <location>
        <begin position="26"/>
        <end position="368"/>
    </location>
</feature>
<dbReference type="Pfam" id="PF01494">
    <property type="entry name" value="FAD_binding_3"/>
    <property type="match status" value="1"/>
</dbReference>
<dbReference type="GO" id="GO:0071949">
    <property type="term" value="F:FAD binding"/>
    <property type="evidence" value="ECO:0007669"/>
    <property type="project" value="InterPro"/>
</dbReference>
<dbReference type="InterPro" id="IPR036249">
    <property type="entry name" value="Thioredoxin-like_sf"/>
</dbReference>
<evidence type="ECO:0000256" key="2">
    <source>
        <dbReference type="ARBA" id="ARBA00007801"/>
    </source>
</evidence>